<accession>G4YLC6</accession>
<dbReference type="KEGG" id="psoj:PHYSODRAFT_433259"/>
<evidence type="ECO:0000256" key="1">
    <source>
        <dbReference type="SAM" id="Phobius"/>
    </source>
</evidence>
<name>G4YLC6_PHYSP</name>
<reference evidence="2 3" key="1">
    <citation type="journal article" date="2006" name="Science">
        <title>Phytophthora genome sequences uncover evolutionary origins and mechanisms of pathogenesis.</title>
        <authorList>
            <person name="Tyler B.M."/>
            <person name="Tripathy S."/>
            <person name="Zhang X."/>
            <person name="Dehal P."/>
            <person name="Jiang R.H."/>
            <person name="Aerts A."/>
            <person name="Arredondo F.D."/>
            <person name="Baxter L."/>
            <person name="Bensasson D."/>
            <person name="Beynon J.L."/>
            <person name="Chapman J."/>
            <person name="Damasceno C.M."/>
            <person name="Dorrance A.E."/>
            <person name="Dou D."/>
            <person name="Dickerman A.W."/>
            <person name="Dubchak I.L."/>
            <person name="Garbelotto M."/>
            <person name="Gijzen M."/>
            <person name="Gordon S.G."/>
            <person name="Govers F."/>
            <person name="Grunwald N.J."/>
            <person name="Huang W."/>
            <person name="Ivors K.L."/>
            <person name="Jones R.W."/>
            <person name="Kamoun S."/>
            <person name="Krampis K."/>
            <person name="Lamour K.H."/>
            <person name="Lee M.K."/>
            <person name="McDonald W.H."/>
            <person name="Medina M."/>
            <person name="Meijer H.J."/>
            <person name="Nordberg E.K."/>
            <person name="Maclean D.J."/>
            <person name="Ospina-Giraldo M.D."/>
            <person name="Morris P.F."/>
            <person name="Phuntumart V."/>
            <person name="Putnam N.H."/>
            <person name="Rash S."/>
            <person name="Rose J.K."/>
            <person name="Sakihama Y."/>
            <person name="Salamov A.A."/>
            <person name="Savidor A."/>
            <person name="Scheuring C.F."/>
            <person name="Smith B.M."/>
            <person name="Sobral B.W."/>
            <person name="Terry A."/>
            <person name="Torto-Alalibo T.A."/>
            <person name="Win J."/>
            <person name="Xu Z."/>
            <person name="Zhang H."/>
            <person name="Grigoriev I.V."/>
            <person name="Rokhsar D.S."/>
            <person name="Boore J.L."/>
        </authorList>
    </citation>
    <scope>NUCLEOTIDE SEQUENCE [LARGE SCALE GENOMIC DNA]</scope>
    <source>
        <strain evidence="2 3">P6497</strain>
    </source>
</reference>
<dbReference type="EMBL" id="JH159151">
    <property type="protein sequence ID" value="EGZ30194.1"/>
    <property type="molecule type" value="Genomic_DNA"/>
</dbReference>
<dbReference type="Proteomes" id="UP000002640">
    <property type="component" value="Unassembled WGS sequence"/>
</dbReference>
<sequence length="58" mass="6694">KLKKLNSYCRRTSLLRAISVVLMPCPALLLAIITKSIPLQDPIDGWKRNYGAWVRLWI</sequence>
<keyword evidence="3" id="KW-1185">Reference proteome</keyword>
<feature type="transmembrane region" description="Helical" evidence="1">
    <location>
        <begin position="12"/>
        <end position="33"/>
    </location>
</feature>
<gene>
    <name evidence="2" type="ORF">PHYSODRAFT_433259</name>
</gene>
<dbReference type="InParanoid" id="G4YLC6"/>
<organism evidence="2 3">
    <name type="scientific">Phytophthora sojae (strain P6497)</name>
    <name type="common">Soybean stem and root rot agent</name>
    <name type="synonym">Phytophthora megasperma f. sp. glycines</name>
    <dbReference type="NCBI Taxonomy" id="1094619"/>
    <lineage>
        <taxon>Eukaryota</taxon>
        <taxon>Sar</taxon>
        <taxon>Stramenopiles</taxon>
        <taxon>Oomycota</taxon>
        <taxon>Peronosporomycetes</taxon>
        <taxon>Peronosporales</taxon>
        <taxon>Peronosporaceae</taxon>
        <taxon>Phytophthora</taxon>
    </lineage>
</organism>
<dbReference type="RefSeq" id="XP_009517469.1">
    <property type="nucleotide sequence ID" value="XM_009519174.1"/>
</dbReference>
<dbReference type="AlphaFoldDB" id="G4YLC6"/>
<evidence type="ECO:0000313" key="3">
    <source>
        <dbReference type="Proteomes" id="UP000002640"/>
    </source>
</evidence>
<dbReference type="GeneID" id="20652364"/>
<proteinExistence type="predicted"/>
<feature type="non-terminal residue" evidence="2">
    <location>
        <position position="1"/>
    </location>
</feature>
<keyword evidence="1" id="KW-1133">Transmembrane helix</keyword>
<keyword evidence="1" id="KW-0472">Membrane</keyword>
<evidence type="ECO:0000313" key="2">
    <source>
        <dbReference type="EMBL" id="EGZ30194.1"/>
    </source>
</evidence>
<protein>
    <submittedName>
        <fullName evidence="2">Uncharacterized protein</fullName>
    </submittedName>
</protein>
<keyword evidence="1" id="KW-0812">Transmembrane</keyword>
<feature type="non-terminal residue" evidence="2">
    <location>
        <position position="58"/>
    </location>
</feature>